<dbReference type="InterPro" id="IPR029044">
    <property type="entry name" value="Nucleotide-diphossugar_trans"/>
</dbReference>
<dbReference type="InterPro" id="IPR001173">
    <property type="entry name" value="Glyco_trans_2-like"/>
</dbReference>
<dbReference type="Pfam" id="PF00535">
    <property type="entry name" value="Glycos_transf_2"/>
    <property type="match status" value="1"/>
</dbReference>
<dbReference type="Proteomes" id="UP000274920">
    <property type="component" value="Unassembled WGS sequence"/>
</dbReference>
<dbReference type="AlphaFoldDB" id="A0A3R8KX52"/>
<dbReference type="SUPFAM" id="SSF53448">
    <property type="entry name" value="Nucleotide-diphospho-sugar transferases"/>
    <property type="match status" value="1"/>
</dbReference>
<sequence length="327" mass="36752">MEQEKPMISVIVPVYNVEAWIGRCLDSILAQTYETIEVILINDASSDESGRICDHYAARDGRITVLHFSENRGPSAARNEGIRRACGAFVSFIDSDDYVEPCLLEKLYDNLLENGADVSACGADGIKLQGGPPGTFSRSEAVCCLAHGVPFNHVPWGKLYTMELVKKHPFDERYFYSEDLLFLYEILKSSNRVSYLPDRLYHYVNREGSQVHSGVDDRKCTALLVHDKICRDASVRFPEALAGFQQIALDTNTRLAMLAVEADMPSGMLYGYLKRLCQNTRRHFSRNALMLCQEKKVTAAALLLYAGASVFQEAARVYGQIKRWKGR</sequence>
<evidence type="ECO:0000313" key="5">
    <source>
        <dbReference type="Proteomes" id="UP000274920"/>
    </source>
</evidence>
<evidence type="ECO:0000256" key="1">
    <source>
        <dbReference type="ARBA" id="ARBA00022676"/>
    </source>
</evidence>
<feature type="domain" description="Glycosyltransferase 2-like" evidence="3">
    <location>
        <begin position="9"/>
        <end position="131"/>
    </location>
</feature>
<evidence type="ECO:0000313" key="4">
    <source>
        <dbReference type="EMBL" id="RRK30241.1"/>
    </source>
</evidence>
<keyword evidence="1" id="KW-0328">Glycosyltransferase</keyword>
<dbReference type="CDD" id="cd00761">
    <property type="entry name" value="Glyco_tranf_GTA_type"/>
    <property type="match status" value="1"/>
</dbReference>
<comment type="caution">
    <text evidence="4">The sequence shown here is derived from an EMBL/GenBank/DDBJ whole genome shotgun (WGS) entry which is preliminary data.</text>
</comment>
<accession>A0A3R8KX52</accession>
<name>A0A3R8KX52_9FIRM</name>
<dbReference type="RefSeq" id="WP_125126089.1">
    <property type="nucleotide sequence ID" value="NZ_RHJS01000002.1"/>
</dbReference>
<dbReference type="Gene3D" id="3.90.550.10">
    <property type="entry name" value="Spore Coat Polysaccharide Biosynthesis Protein SpsA, Chain A"/>
    <property type="match status" value="1"/>
</dbReference>
<organism evidence="4 5">
    <name type="scientific">Schaedlerella arabinosiphila</name>
    <dbReference type="NCBI Taxonomy" id="2044587"/>
    <lineage>
        <taxon>Bacteria</taxon>
        <taxon>Bacillati</taxon>
        <taxon>Bacillota</taxon>
        <taxon>Clostridia</taxon>
        <taxon>Lachnospirales</taxon>
        <taxon>Lachnospiraceae</taxon>
        <taxon>Schaedlerella</taxon>
    </lineage>
</organism>
<dbReference type="GO" id="GO:0016757">
    <property type="term" value="F:glycosyltransferase activity"/>
    <property type="evidence" value="ECO:0007669"/>
    <property type="project" value="UniProtKB-KW"/>
</dbReference>
<evidence type="ECO:0000256" key="2">
    <source>
        <dbReference type="ARBA" id="ARBA00022679"/>
    </source>
</evidence>
<gene>
    <name evidence="4" type="ORF">EBB54_01755</name>
</gene>
<dbReference type="PANTHER" id="PTHR22916:SF51">
    <property type="entry name" value="GLYCOSYLTRANSFERASE EPSH-RELATED"/>
    <property type="match status" value="1"/>
</dbReference>
<dbReference type="PANTHER" id="PTHR22916">
    <property type="entry name" value="GLYCOSYLTRANSFERASE"/>
    <property type="match status" value="1"/>
</dbReference>
<evidence type="ECO:0000259" key="3">
    <source>
        <dbReference type="Pfam" id="PF00535"/>
    </source>
</evidence>
<protein>
    <submittedName>
        <fullName evidence="4">Glycosyltransferase</fullName>
    </submittedName>
</protein>
<dbReference type="EMBL" id="RHJS01000002">
    <property type="protein sequence ID" value="RRK30241.1"/>
    <property type="molecule type" value="Genomic_DNA"/>
</dbReference>
<keyword evidence="2 4" id="KW-0808">Transferase</keyword>
<keyword evidence="5" id="KW-1185">Reference proteome</keyword>
<proteinExistence type="predicted"/>
<reference evidence="4" key="1">
    <citation type="submission" date="2018-10" db="EMBL/GenBank/DDBJ databases">
        <title>Schaedlerella arabinophila gen. nov. sp. nov., isolated from the mouse intestinal tract and comparative analysis with the genome of the closely related altered Schaedler flora strain ASF502.</title>
        <authorList>
            <person name="Miyake S."/>
            <person name="Soh M."/>
            <person name="Seedorf H."/>
        </authorList>
    </citation>
    <scope>NUCLEOTIDE SEQUENCE [LARGE SCALE GENOMIC DNA]</scope>
    <source>
        <strain evidence="4">DSM 106076</strain>
    </source>
</reference>